<dbReference type="InterPro" id="IPR045378">
    <property type="entry name" value="LNT_N"/>
</dbReference>
<keyword evidence="8 9" id="KW-0012">Acyltransferase</keyword>
<gene>
    <name evidence="9 12" type="primary">lnt</name>
    <name evidence="12" type="ORF">LE190_19175</name>
</gene>
<keyword evidence="3 9" id="KW-1003">Cell membrane</keyword>
<name>A0ABS7YE97_9BURK</name>
<feature type="transmembrane region" description="Helical" evidence="9">
    <location>
        <begin position="132"/>
        <end position="150"/>
    </location>
</feature>
<evidence type="ECO:0000256" key="9">
    <source>
        <dbReference type="HAMAP-Rule" id="MF_01148"/>
    </source>
</evidence>
<dbReference type="RefSeq" id="WP_225240203.1">
    <property type="nucleotide sequence ID" value="NZ_JAHYBX010000010.1"/>
</dbReference>
<keyword evidence="4 9" id="KW-0808">Transferase</keyword>
<feature type="transmembrane region" description="Helical" evidence="9">
    <location>
        <begin position="71"/>
        <end position="92"/>
    </location>
</feature>
<evidence type="ECO:0000256" key="2">
    <source>
        <dbReference type="ARBA" id="ARBA00010065"/>
    </source>
</evidence>
<dbReference type="SUPFAM" id="SSF56317">
    <property type="entry name" value="Carbon-nitrogen hydrolase"/>
    <property type="match status" value="1"/>
</dbReference>
<feature type="transmembrane region" description="Helical" evidence="9">
    <location>
        <begin position="493"/>
        <end position="515"/>
    </location>
</feature>
<organism evidence="12 13">
    <name type="scientific">Massilia hydrophila</name>
    <dbReference type="NCBI Taxonomy" id="3044279"/>
    <lineage>
        <taxon>Bacteria</taxon>
        <taxon>Pseudomonadati</taxon>
        <taxon>Pseudomonadota</taxon>
        <taxon>Betaproteobacteria</taxon>
        <taxon>Burkholderiales</taxon>
        <taxon>Oxalobacteraceae</taxon>
        <taxon>Telluria group</taxon>
        <taxon>Massilia</taxon>
    </lineage>
</organism>
<keyword evidence="6 9" id="KW-1133">Transmembrane helix</keyword>
<feature type="domain" description="CN hydrolase" evidence="11">
    <location>
        <begin position="242"/>
        <end position="486"/>
    </location>
</feature>
<evidence type="ECO:0000259" key="11">
    <source>
        <dbReference type="PROSITE" id="PS50263"/>
    </source>
</evidence>
<comment type="pathway">
    <text evidence="9">Protein modification; lipoprotein biosynthesis (N-acyl transfer).</text>
</comment>
<evidence type="ECO:0000256" key="8">
    <source>
        <dbReference type="ARBA" id="ARBA00023315"/>
    </source>
</evidence>
<proteinExistence type="inferred from homology"/>
<dbReference type="Gene3D" id="3.60.110.10">
    <property type="entry name" value="Carbon-nitrogen hydrolase"/>
    <property type="match status" value="1"/>
</dbReference>
<dbReference type="InterPro" id="IPR036526">
    <property type="entry name" value="C-N_Hydrolase_sf"/>
</dbReference>
<dbReference type="PANTHER" id="PTHR38686">
    <property type="entry name" value="APOLIPOPROTEIN N-ACYLTRANSFERASE"/>
    <property type="match status" value="1"/>
</dbReference>
<dbReference type="Pfam" id="PF20154">
    <property type="entry name" value="LNT_N"/>
    <property type="match status" value="1"/>
</dbReference>
<feature type="transmembrane region" description="Helical" evidence="9">
    <location>
        <begin position="210"/>
        <end position="229"/>
    </location>
</feature>
<sequence length="528" mass="57065">MLRRRTQPTTAPDPKLRGTRPSPQALVLMALAGASSLLSFQPFGWWPVQFLALAYFFYQVGMGTSPRRGLWLGWAFGFGWSVAGMHWLYIAVTRFGGLPAILGAIAIALLGLYMGLFGAFAGGAASWLRRKWALPVSAFVLLVLPVTWGASEWMRGWVFTGFPWAASGYAHNVSPLAGYAPILGVYGVGVLAALCAGCLVMLTQRARWPALGLLAAVMAAGFGLKHIGWTQEVGQPITVRLLQGDVRQDQKFDMAYRVDIVGRYQGLITAAPADLIATPETAIPVTPQQLPPAYLAGLRSFAAQTGSHLMIGIPTADSATRYSNSVIAFGPGSARAPQSYRYDKHHLVPFGEFIPPGFRWFTDLMHIPLGDQTRGPALQAPFPVKDQLVLPNICYEDAFGEEIAAQLRNAPRPATLLLNVSNLAWYGESVAIPQHLQISQMRAIETGRPMLRSTNNGATAVIDGRGKVLHLLPFHERGVLAATVRGTEGMTPYIRFGNAAFLLLGGLMLAGAWLAGRRYQNNGANSKG</sequence>
<keyword evidence="13" id="KW-1185">Reference proteome</keyword>
<evidence type="ECO:0000256" key="7">
    <source>
        <dbReference type="ARBA" id="ARBA00023136"/>
    </source>
</evidence>
<dbReference type="PROSITE" id="PS50263">
    <property type="entry name" value="CN_HYDROLASE"/>
    <property type="match status" value="1"/>
</dbReference>
<comment type="caution">
    <text evidence="12">The sequence shown here is derived from an EMBL/GenBank/DDBJ whole genome shotgun (WGS) entry which is preliminary data.</text>
</comment>
<dbReference type="EC" id="2.3.1.269" evidence="9"/>
<comment type="similarity">
    <text evidence="2 9">Belongs to the CN hydrolase family. Apolipoprotein N-acyltransferase subfamily.</text>
</comment>
<evidence type="ECO:0000313" key="12">
    <source>
        <dbReference type="EMBL" id="MCA1858033.1"/>
    </source>
</evidence>
<dbReference type="EMBL" id="JAHYBX010000010">
    <property type="protein sequence ID" value="MCA1858033.1"/>
    <property type="molecule type" value="Genomic_DNA"/>
</dbReference>
<dbReference type="CDD" id="cd07571">
    <property type="entry name" value="ALP_N-acyl_transferase"/>
    <property type="match status" value="1"/>
</dbReference>
<comment type="subcellular location">
    <subcellularLocation>
        <location evidence="1 9">Cell membrane</location>
        <topology evidence="1 9">Multi-pass membrane protein</topology>
    </subcellularLocation>
</comment>
<keyword evidence="5 9" id="KW-0812">Transmembrane</keyword>
<feature type="transmembrane region" description="Helical" evidence="9">
    <location>
        <begin position="98"/>
        <end position="120"/>
    </location>
</feature>
<keyword evidence="7 9" id="KW-0472">Membrane</keyword>
<evidence type="ECO:0000256" key="10">
    <source>
        <dbReference type="SAM" id="MobiDB-lite"/>
    </source>
</evidence>
<evidence type="ECO:0000256" key="1">
    <source>
        <dbReference type="ARBA" id="ARBA00004651"/>
    </source>
</evidence>
<evidence type="ECO:0000256" key="4">
    <source>
        <dbReference type="ARBA" id="ARBA00022679"/>
    </source>
</evidence>
<feature type="region of interest" description="Disordered" evidence="10">
    <location>
        <begin position="1"/>
        <end position="20"/>
    </location>
</feature>
<comment type="catalytic activity">
    <reaction evidence="9">
        <text>N-terminal S-1,2-diacyl-sn-glyceryl-L-cysteinyl-[lipoprotein] + a glycerophospholipid = N-acyl-S-1,2-diacyl-sn-glyceryl-L-cysteinyl-[lipoprotein] + a 2-acyl-sn-glycero-3-phospholipid + H(+)</text>
        <dbReference type="Rhea" id="RHEA:48228"/>
        <dbReference type="Rhea" id="RHEA-COMP:14681"/>
        <dbReference type="Rhea" id="RHEA-COMP:14684"/>
        <dbReference type="ChEBI" id="CHEBI:15378"/>
        <dbReference type="ChEBI" id="CHEBI:136912"/>
        <dbReference type="ChEBI" id="CHEBI:140656"/>
        <dbReference type="ChEBI" id="CHEBI:140657"/>
        <dbReference type="ChEBI" id="CHEBI:140660"/>
        <dbReference type="EC" id="2.3.1.269"/>
    </reaction>
</comment>
<evidence type="ECO:0000256" key="5">
    <source>
        <dbReference type="ARBA" id="ARBA00022692"/>
    </source>
</evidence>
<evidence type="ECO:0000256" key="3">
    <source>
        <dbReference type="ARBA" id="ARBA00022475"/>
    </source>
</evidence>
<comment type="function">
    <text evidence="9">Catalyzes the phospholipid dependent N-acylation of the N-terminal cysteine of apolipoprotein, the last step in lipoprotein maturation.</text>
</comment>
<evidence type="ECO:0000313" key="13">
    <source>
        <dbReference type="Proteomes" id="UP001198602"/>
    </source>
</evidence>
<protein>
    <recommendedName>
        <fullName evidence="9">Apolipoprotein N-acyltransferase</fullName>
        <shortName evidence="9">ALP N-acyltransferase</shortName>
        <ecNumber evidence="9">2.3.1.269</ecNumber>
    </recommendedName>
</protein>
<dbReference type="Proteomes" id="UP001198602">
    <property type="component" value="Unassembled WGS sequence"/>
</dbReference>
<feature type="transmembrane region" description="Helical" evidence="9">
    <location>
        <begin position="21"/>
        <end position="40"/>
    </location>
</feature>
<dbReference type="HAMAP" id="MF_01148">
    <property type="entry name" value="Lnt"/>
    <property type="match status" value="1"/>
</dbReference>
<dbReference type="PANTHER" id="PTHR38686:SF1">
    <property type="entry name" value="APOLIPOPROTEIN N-ACYLTRANSFERASE"/>
    <property type="match status" value="1"/>
</dbReference>
<reference evidence="12 13" key="1">
    <citation type="submission" date="2021-07" db="EMBL/GenBank/DDBJ databases">
        <title>Characterization of Violacein-producing bacteria and related species.</title>
        <authorList>
            <person name="Wilson H.S."/>
            <person name="De Leon M.E."/>
        </authorList>
    </citation>
    <scope>NUCLEOTIDE SEQUENCE [LARGE SCALE GENOMIC DNA]</scope>
    <source>
        <strain evidence="12 13">HSC-2F05</strain>
    </source>
</reference>
<accession>A0ABS7YE97</accession>
<feature type="transmembrane region" description="Helical" evidence="9">
    <location>
        <begin position="46"/>
        <end position="64"/>
    </location>
</feature>
<dbReference type="NCBIfam" id="TIGR00546">
    <property type="entry name" value="lnt"/>
    <property type="match status" value="1"/>
</dbReference>
<feature type="transmembrane region" description="Helical" evidence="9">
    <location>
        <begin position="179"/>
        <end position="203"/>
    </location>
</feature>
<dbReference type="InterPro" id="IPR004563">
    <property type="entry name" value="Apolipo_AcylTrfase"/>
</dbReference>
<evidence type="ECO:0000256" key="6">
    <source>
        <dbReference type="ARBA" id="ARBA00022989"/>
    </source>
</evidence>
<dbReference type="Pfam" id="PF00795">
    <property type="entry name" value="CN_hydrolase"/>
    <property type="match status" value="1"/>
</dbReference>
<dbReference type="InterPro" id="IPR003010">
    <property type="entry name" value="C-N_Hydrolase"/>
</dbReference>